<feature type="compositionally biased region" description="Low complexity" evidence="1">
    <location>
        <begin position="82"/>
        <end position="143"/>
    </location>
</feature>
<evidence type="ECO:0000313" key="3">
    <source>
        <dbReference type="Proteomes" id="UP000799118"/>
    </source>
</evidence>
<accession>A0A6A4HZD6</accession>
<evidence type="ECO:0000313" key="2">
    <source>
        <dbReference type="EMBL" id="KAE9403401.1"/>
    </source>
</evidence>
<gene>
    <name evidence="2" type="ORF">BT96DRAFT_489839</name>
</gene>
<reference evidence="2" key="1">
    <citation type="journal article" date="2019" name="Environ. Microbiol.">
        <title>Fungal ecological strategies reflected in gene transcription - a case study of two litter decomposers.</title>
        <authorList>
            <person name="Barbi F."/>
            <person name="Kohler A."/>
            <person name="Barry K."/>
            <person name="Baskaran P."/>
            <person name="Daum C."/>
            <person name="Fauchery L."/>
            <person name="Ihrmark K."/>
            <person name="Kuo A."/>
            <person name="LaButti K."/>
            <person name="Lipzen A."/>
            <person name="Morin E."/>
            <person name="Grigoriev I.V."/>
            <person name="Henrissat B."/>
            <person name="Lindahl B."/>
            <person name="Martin F."/>
        </authorList>
    </citation>
    <scope>NUCLEOTIDE SEQUENCE</scope>
    <source>
        <strain evidence="2">JB14</strain>
    </source>
</reference>
<evidence type="ECO:0000256" key="1">
    <source>
        <dbReference type="SAM" id="MobiDB-lite"/>
    </source>
</evidence>
<sequence>MPILSIDDSLVPLSGGHGGHGIMLSLTGVTTKSISPSFTQANKATSIVSLHFAIARDDVNSDCDDNIACIIDSGASGGRAQPSPIGTSPTTSSTTTAPTSTNSPAPTASVSTTPTSNDSSNPTNTNSSTPGASTSSDFSTISSAGHTTTYSSSASLTQPKPTTASTSAGNTRQ</sequence>
<proteinExistence type="predicted"/>
<keyword evidence="3" id="KW-1185">Reference proteome</keyword>
<feature type="compositionally biased region" description="Polar residues" evidence="1">
    <location>
        <begin position="144"/>
        <end position="173"/>
    </location>
</feature>
<protein>
    <submittedName>
        <fullName evidence="2">Uncharacterized protein</fullName>
    </submittedName>
</protein>
<feature type="region of interest" description="Disordered" evidence="1">
    <location>
        <begin position="73"/>
        <end position="173"/>
    </location>
</feature>
<name>A0A6A4HZD6_9AGAR</name>
<organism evidence="2 3">
    <name type="scientific">Gymnopus androsaceus JB14</name>
    <dbReference type="NCBI Taxonomy" id="1447944"/>
    <lineage>
        <taxon>Eukaryota</taxon>
        <taxon>Fungi</taxon>
        <taxon>Dikarya</taxon>
        <taxon>Basidiomycota</taxon>
        <taxon>Agaricomycotina</taxon>
        <taxon>Agaricomycetes</taxon>
        <taxon>Agaricomycetidae</taxon>
        <taxon>Agaricales</taxon>
        <taxon>Marasmiineae</taxon>
        <taxon>Omphalotaceae</taxon>
        <taxon>Gymnopus</taxon>
    </lineage>
</organism>
<dbReference type="AlphaFoldDB" id="A0A6A4HZD6"/>
<dbReference type="EMBL" id="ML769425">
    <property type="protein sequence ID" value="KAE9403401.1"/>
    <property type="molecule type" value="Genomic_DNA"/>
</dbReference>
<dbReference type="Proteomes" id="UP000799118">
    <property type="component" value="Unassembled WGS sequence"/>
</dbReference>